<sequence length="212" mass="23505">SGGAHHFRFRFLDLCIIFGKIISKVCEGFNSGEGKYINLPENQMSEIKLQGTDIGTFTYESEKVLPDGTSTVSSFVDIPVTTQTQAEVTLNTTTQIPELKLDVTGDGIMDFTLAPNATFDPVTYLQIMKATINSLDIPQAKIKAFNNRVDNIIKSIQKGKISKAELKAEKFKKVLEKKLAKPDPKKPKPKKLSKTDAQLLLDMLNKLLDNIS</sequence>
<comment type="caution">
    <text evidence="1">The sequence shown here is derived from an EMBL/GenBank/DDBJ whole genome shotgun (WGS) entry which is preliminary data.</text>
</comment>
<evidence type="ECO:0000313" key="2">
    <source>
        <dbReference type="Proteomes" id="UP000034656"/>
    </source>
</evidence>
<gene>
    <name evidence="1" type="ORF">UT51_C0007G0043</name>
</gene>
<protein>
    <submittedName>
        <fullName evidence="1">Uncharacterized protein</fullName>
    </submittedName>
</protein>
<feature type="non-terminal residue" evidence="1">
    <location>
        <position position="1"/>
    </location>
</feature>
<evidence type="ECO:0000313" key="1">
    <source>
        <dbReference type="EMBL" id="KKR20189.1"/>
    </source>
</evidence>
<proteinExistence type="predicted"/>
<accession>A0A837HRG4</accession>
<dbReference type="Proteomes" id="UP000034656">
    <property type="component" value="Unassembled WGS sequence"/>
</dbReference>
<dbReference type="AlphaFoldDB" id="A0A837HRG4"/>
<name>A0A837HRG4_9BACT</name>
<reference evidence="1 2" key="1">
    <citation type="journal article" date="2015" name="Nature">
        <title>rRNA introns, odd ribosomes, and small enigmatic genomes across a large radiation of phyla.</title>
        <authorList>
            <person name="Brown C.T."/>
            <person name="Hug L.A."/>
            <person name="Thomas B.C."/>
            <person name="Sharon I."/>
            <person name="Castelle C.J."/>
            <person name="Singh A."/>
            <person name="Wilkins M.J."/>
            <person name="Williams K.H."/>
            <person name="Banfield J.F."/>
        </authorList>
    </citation>
    <scope>NUCLEOTIDE SEQUENCE [LARGE SCALE GENOMIC DNA]</scope>
</reference>
<dbReference type="EMBL" id="LBXB01000007">
    <property type="protein sequence ID" value="KKR20189.1"/>
    <property type="molecule type" value="Genomic_DNA"/>
</dbReference>
<organism evidence="1 2">
    <name type="scientific">Candidatus Nomurabacteria bacterium GW2011_GWC2_39_41</name>
    <dbReference type="NCBI Taxonomy" id="1618754"/>
    <lineage>
        <taxon>Bacteria</taxon>
        <taxon>Candidatus Nomuraibacteriota</taxon>
    </lineage>
</organism>